<protein>
    <recommendedName>
        <fullName evidence="2">Methyltransferase FkbM domain-containing protein</fullName>
    </recommendedName>
</protein>
<dbReference type="PANTHER" id="PTHR34203">
    <property type="entry name" value="METHYLTRANSFERASE, FKBM FAMILY PROTEIN"/>
    <property type="match status" value="1"/>
</dbReference>
<evidence type="ECO:0000259" key="2">
    <source>
        <dbReference type="Pfam" id="PF05050"/>
    </source>
</evidence>
<evidence type="ECO:0000313" key="3">
    <source>
        <dbReference type="EMBL" id="KAK7249880.1"/>
    </source>
</evidence>
<comment type="caution">
    <text evidence="3">The sequence shown here is derived from an EMBL/GenBank/DDBJ whole genome shotgun (WGS) entry which is preliminary data.</text>
</comment>
<evidence type="ECO:0000256" key="1">
    <source>
        <dbReference type="SAM" id="MobiDB-lite"/>
    </source>
</evidence>
<feature type="domain" description="Methyltransferase FkbM" evidence="2">
    <location>
        <begin position="97"/>
        <end position="257"/>
    </location>
</feature>
<dbReference type="NCBIfam" id="TIGR01444">
    <property type="entry name" value="fkbM_fam"/>
    <property type="match status" value="1"/>
</dbReference>
<dbReference type="PANTHER" id="PTHR34203:SF13">
    <property type="entry name" value="EXPRESSED PROTEIN"/>
    <property type="match status" value="1"/>
</dbReference>
<dbReference type="InterPro" id="IPR006342">
    <property type="entry name" value="FkbM_mtfrase"/>
</dbReference>
<dbReference type="Gene3D" id="3.40.50.150">
    <property type="entry name" value="Vaccinia Virus protein VP39"/>
    <property type="match status" value="1"/>
</dbReference>
<dbReference type="SUPFAM" id="SSF53335">
    <property type="entry name" value="S-adenosyl-L-methionine-dependent methyltransferases"/>
    <property type="match status" value="1"/>
</dbReference>
<dbReference type="InterPro" id="IPR052514">
    <property type="entry name" value="SAM-dependent_MTase"/>
</dbReference>
<evidence type="ECO:0000313" key="4">
    <source>
        <dbReference type="Proteomes" id="UP001363151"/>
    </source>
</evidence>
<organism evidence="3 4">
    <name type="scientific">Aureococcus anophagefferens</name>
    <name type="common">Harmful bloom alga</name>
    <dbReference type="NCBI Taxonomy" id="44056"/>
    <lineage>
        <taxon>Eukaryota</taxon>
        <taxon>Sar</taxon>
        <taxon>Stramenopiles</taxon>
        <taxon>Ochrophyta</taxon>
        <taxon>Pelagophyceae</taxon>
        <taxon>Pelagomonadales</taxon>
        <taxon>Pelagomonadaceae</taxon>
        <taxon>Aureococcus</taxon>
    </lineage>
</organism>
<sequence>MSALLLLLGLASAARPAHRRVQKPRTRPRGETPLEKSARLDVLAEAELSAALDAPFAWRRTSNDAHAILEVFGCEDWRRPPAYDRPGFDVAGRDVLDVGAQVGTFARRALAAGAASVAAFEPEPANARLLRENLREFPTAAVFEAAVVGAEGVDEVELVLGKDYQGVANTWRHSLRAWTHYSGDVDVATVAALSFGAAVDRAAAAAGRPPTFCKIDVEGAELDILAAVDDWRDLDRLVVEYSFTKRRSLAAFRDAADRLRRHFPTVECDRLPDAGDEWPHRTDALVFCSR</sequence>
<dbReference type="InterPro" id="IPR029063">
    <property type="entry name" value="SAM-dependent_MTases_sf"/>
</dbReference>
<accession>A0ABR1G9L5</accession>
<proteinExistence type="predicted"/>
<reference evidence="3 4" key="1">
    <citation type="submission" date="2024-03" db="EMBL/GenBank/DDBJ databases">
        <title>Aureococcus anophagefferens CCMP1851 and Kratosvirus quantuckense: Draft genome of a second virus-susceptible host strain in the model system.</title>
        <authorList>
            <person name="Chase E."/>
            <person name="Truchon A.R."/>
            <person name="Schepens W."/>
            <person name="Wilhelm S.W."/>
        </authorList>
    </citation>
    <scope>NUCLEOTIDE SEQUENCE [LARGE SCALE GENOMIC DNA]</scope>
    <source>
        <strain evidence="3 4">CCMP1851</strain>
    </source>
</reference>
<dbReference type="Proteomes" id="UP001363151">
    <property type="component" value="Unassembled WGS sequence"/>
</dbReference>
<feature type="compositionally biased region" description="Basic residues" evidence="1">
    <location>
        <begin position="17"/>
        <end position="27"/>
    </location>
</feature>
<dbReference type="EMBL" id="JBBJCI010000039">
    <property type="protein sequence ID" value="KAK7249880.1"/>
    <property type="molecule type" value="Genomic_DNA"/>
</dbReference>
<keyword evidence="4" id="KW-1185">Reference proteome</keyword>
<feature type="region of interest" description="Disordered" evidence="1">
    <location>
        <begin position="17"/>
        <end position="36"/>
    </location>
</feature>
<gene>
    <name evidence="3" type="ORF">SO694_00005245</name>
</gene>
<dbReference type="Pfam" id="PF05050">
    <property type="entry name" value="Methyltransf_21"/>
    <property type="match status" value="1"/>
</dbReference>
<name>A0ABR1G9L5_AURAN</name>